<gene>
    <name evidence="1" type="ORF">Taro_043140</name>
</gene>
<sequence>MRVWSLEKVGILTCARNSRQWKCTVNNAAPFTARIGRYALQG</sequence>
<accession>A0A843WFM5</accession>
<name>A0A843WFM5_COLES</name>
<protein>
    <submittedName>
        <fullName evidence="1">Uncharacterized protein</fullName>
    </submittedName>
</protein>
<evidence type="ECO:0000313" key="1">
    <source>
        <dbReference type="EMBL" id="MQM10243.1"/>
    </source>
</evidence>
<comment type="caution">
    <text evidence="1">The sequence shown here is derived from an EMBL/GenBank/DDBJ whole genome shotgun (WGS) entry which is preliminary data.</text>
</comment>
<proteinExistence type="predicted"/>
<dbReference type="EMBL" id="NMUH01004621">
    <property type="protein sequence ID" value="MQM10243.1"/>
    <property type="molecule type" value="Genomic_DNA"/>
</dbReference>
<organism evidence="1 2">
    <name type="scientific">Colocasia esculenta</name>
    <name type="common">Wild taro</name>
    <name type="synonym">Arum esculentum</name>
    <dbReference type="NCBI Taxonomy" id="4460"/>
    <lineage>
        <taxon>Eukaryota</taxon>
        <taxon>Viridiplantae</taxon>
        <taxon>Streptophyta</taxon>
        <taxon>Embryophyta</taxon>
        <taxon>Tracheophyta</taxon>
        <taxon>Spermatophyta</taxon>
        <taxon>Magnoliopsida</taxon>
        <taxon>Liliopsida</taxon>
        <taxon>Araceae</taxon>
        <taxon>Aroideae</taxon>
        <taxon>Colocasieae</taxon>
        <taxon>Colocasia</taxon>
    </lineage>
</organism>
<dbReference type="AlphaFoldDB" id="A0A843WFM5"/>
<reference evidence="1" key="1">
    <citation type="submission" date="2017-07" db="EMBL/GenBank/DDBJ databases">
        <title>Taro Niue Genome Assembly and Annotation.</title>
        <authorList>
            <person name="Atibalentja N."/>
            <person name="Keating K."/>
            <person name="Fields C.J."/>
        </authorList>
    </citation>
    <scope>NUCLEOTIDE SEQUENCE</scope>
    <source>
        <strain evidence="1">Niue_2</strain>
        <tissue evidence="1">Leaf</tissue>
    </source>
</reference>
<evidence type="ECO:0000313" key="2">
    <source>
        <dbReference type="Proteomes" id="UP000652761"/>
    </source>
</evidence>
<keyword evidence="2" id="KW-1185">Reference proteome</keyword>
<dbReference type="Proteomes" id="UP000652761">
    <property type="component" value="Unassembled WGS sequence"/>
</dbReference>